<dbReference type="Proteomes" id="UP001046870">
    <property type="component" value="Chromosome 14"/>
</dbReference>
<dbReference type="InterPro" id="IPR011598">
    <property type="entry name" value="bHLH_dom"/>
</dbReference>
<comment type="subcellular location">
    <subcellularLocation>
        <location evidence="1">Nucleus</location>
    </subcellularLocation>
</comment>
<evidence type="ECO:0000256" key="6">
    <source>
        <dbReference type="ARBA" id="ARBA00023163"/>
    </source>
</evidence>
<dbReference type="SUPFAM" id="SSF47459">
    <property type="entry name" value="HLH, helix-loop-helix DNA-binding domain"/>
    <property type="match status" value="1"/>
</dbReference>
<evidence type="ECO:0000313" key="12">
    <source>
        <dbReference type="Proteomes" id="UP001046870"/>
    </source>
</evidence>
<dbReference type="PANTHER" id="PTHR10985">
    <property type="entry name" value="BASIC HELIX-LOOP-HELIX TRANSCRIPTION FACTOR, HES-RELATED"/>
    <property type="match status" value="1"/>
</dbReference>
<evidence type="ECO:0000256" key="3">
    <source>
        <dbReference type="ARBA" id="ARBA00022491"/>
    </source>
</evidence>
<keyword evidence="5" id="KW-0238">DNA-binding</keyword>
<evidence type="ECO:0000259" key="10">
    <source>
        <dbReference type="PROSITE" id="PS50888"/>
    </source>
</evidence>
<dbReference type="GO" id="GO:0003677">
    <property type="term" value="F:DNA binding"/>
    <property type="evidence" value="ECO:0007669"/>
    <property type="project" value="UniProtKB-KW"/>
</dbReference>
<keyword evidence="3" id="KW-0678">Repressor</keyword>
<dbReference type="GO" id="GO:0005634">
    <property type="term" value="C:nucleus"/>
    <property type="evidence" value="ECO:0007669"/>
    <property type="project" value="UniProtKB-SubCell"/>
</dbReference>
<dbReference type="FunFam" id="4.10.280.10:FF:000063">
    <property type="entry name" value="transcription factor HES-7 isoform X1"/>
    <property type="match status" value="1"/>
</dbReference>
<sequence>MKTLGTELPDKNDARRVPKPMMEKRRRDRINNSLETLRLLLLENTRNEKLRNPKVEKAEILESVVQFLKAEQGAGNELPSVGGGKKACLGGEEGRVPLPQKHHQSYHDGMRACLLRVGHFIALKNQELEESSGVGLPPVPPCFRVPEETLVAPKPGHHEPQHHILPHGQPTPYFSLALPCPPTAGVLGNTSRMVAAPKTAAVLSETVWRPWPQ</sequence>
<keyword evidence="4" id="KW-0805">Transcription regulation</keyword>
<dbReference type="EMBL" id="JAFDVH010000014">
    <property type="protein sequence ID" value="KAG7464503.1"/>
    <property type="molecule type" value="Genomic_DNA"/>
</dbReference>
<evidence type="ECO:0000256" key="9">
    <source>
        <dbReference type="SAM" id="MobiDB-lite"/>
    </source>
</evidence>
<keyword evidence="7" id="KW-0539">Nucleus</keyword>
<comment type="subunit">
    <text evidence="8">Transcription repression requires formation of a complex with a corepressor protein of the Groucho/TLE family.</text>
</comment>
<evidence type="ECO:0000256" key="2">
    <source>
        <dbReference type="ARBA" id="ARBA00022473"/>
    </source>
</evidence>
<accession>A0A9D3PS38</accession>
<proteinExistence type="predicted"/>
<keyword evidence="6" id="KW-0804">Transcription</keyword>
<evidence type="ECO:0000256" key="5">
    <source>
        <dbReference type="ARBA" id="ARBA00023125"/>
    </source>
</evidence>
<organism evidence="11 12">
    <name type="scientific">Megalops atlanticus</name>
    <name type="common">Tarpon</name>
    <name type="synonym">Clupea gigantea</name>
    <dbReference type="NCBI Taxonomy" id="7932"/>
    <lineage>
        <taxon>Eukaryota</taxon>
        <taxon>Metazoa</taxon>
        <taxon>Chordata</taxon>
        <taxon>Craniata</taxon>
        <taxon>Vertebrata</taxon>
        <taxon>Euteleostomi</taxon>
        <taxon>Actinopterygii</taxon>
        <taxon>Neopterygii</taxon>
        <taxon>Teleostei</taxon>
        <taxon>Elopiformes</taxon>
        <taxon>Megalopidae</taxon>
        <taxon>Megalops</taxon>
    </lineage>
</organism>
<reference evidence="11" key="1">
    <citation type="submission" date="2021-01" db="EMBL/GenBank/DDBJ databases">
        <authorList>
            <person name="Zahm M."/>
            <person name="Roques C."/>
            <person name="Cabau C."/>
            <person name="Klopp C."/>
            <person name="Donnadieu C."/>
            <person name="Jouanno E."/>
            <person name="Lampietro C."/>
            <person name="Louis A."/>
            <person name="Herpin A."/>
            <person name="Echchiki A."/>
            <person name="Berthelot C."/>
            <person name="Parey E."/>
            <person name="Roest-Crollius H."/>
            <person name="Braasch I."/>
            <person name="Postlethwait J."/>
            <person name="Bobe J."/>
            <person name="Montfort J."/>
            <person name="Bouchez O."/>
            <person name="Begum T."/>
            <person name="Mejri S."/>
            <person name="Adams A."/>
            <person name="Chen W.-J."/>
            <person name="Guiguen Y."/>
        </authorList>
    </citation>
    <scope>NUCLEOTIDE SEQUENCE</scope>
    <source>
        <strain evidence="11">YG-15Mar2019-1</strain>
        <tissue evidence="11">Brain</tissue>
    </source>
</reference>
<dbReference type="OrthoDB" id="6085656at2759"/>
<dbReference type="SMART" id="SM00353">
    <property type="entry name" value="HLH"/>
    <property type="match status" value="1"/>
</dbReference>
<feature type="compositionally biased region" description="Basic and acidic residues" evidence="9">
    <location>
        <begin position="8"/>
        <end position="25"/>
    </location>
</feature>
<dbReference type="InterPro" id="IPR036638">
    <property type="entry name" value="HLH_DNA-bd_sf"/>
</dbReference>
<evidence type="ECO:0000313" key="11">
    <source>
        <dbReference type="EMBL" id="KAG7464503.1"/>
    </source>
</evidence>
<evidence type="ECO:0000256" key="4">
    <source>
        <dbReference type="ARBA" id="ARBA00023015"/>
    </source>
</evidence>
<comment type="caution">
    <text evidence="11">The sequence shown here is derived from an EMBL/GenBank/DDBJ whole genome shotgun (WGS) entry which is preliminary data.</text>
</comment>
<gene>
    <name evidence="11" type="ORF">MATL_G00166250</name>
</gene>
<protein>
    <recommendedName>
        <fullName evidence="10">BHLH domain-containing protein</fullName>
    </recommendedName>
</protein>
<feature type="domain" description="BHLH" evidence="10">
    <location>
        <begin position="14"/>
        <end position="71"/>
    </location>
</feature>
<name>A0A9D3PS38_MEGAT</name>
<evidence type="ECO:0000256" key="7">
    <source>
        <dbReference type="ARBA" id="ARBA00023242"/>
    </source>
</evidence>
<keyword evidence="2" id="KW-0217">Developmental protein</keyword>
<evidence type="ECO:0000256" key="1">
    <source>
        <dbReference type="ARBA" id="ARBA00004123"/>
    </source>
</evidence>
<dbReference type="AlphaFoldDB" id="A0A9D3PS38"/>
<dbReference type="Pfam" id="PF00010">
    <property type="entry name" value="HLH"/>
    <property type="match status" value="1"/>
</dbReference>
<dbReference type="Gene3D" id="4.10.280.10">
    <property type="entry name" value="Helix-loop-helix DNA-binding domain"/>
    <property type="match status" value="1"/>
</dbReference>
<feature type="region of interest" description="Disordered" evidence="9">
    <location>
        <begin position="1"/>
        <end position="29"/>
    </location>
</feature>
<dbReference type="PROSITE" id="PS50888">
    <property type="entry name" value="BHLH"/>
    <property type="match status" value="1"/>
</dbReference>
<keyword evidence="12" id="KW-1185">Reference proteome</keyword>
<dbReference type="GO" id="GO:0046983">
    <property type="term" value="F:protein dimerization activity"/>
    <property type="evidence" value="ECO:0007669"/>
    <property type="project" value="InterPro"/>
</dbReference>
<dbReference type="InterPro" id="IPR050370">
    <property type="entry name" value="HES_HEY"/>
</dbReference>
<evidence type="ECO:0000256" key="8">
    <source>
        <dbReference type="ARBA" id="ARBA00023791"/>
    </source>
</evidence>